<keyword evidence="1" id="KW-0472">Membrane</keyword>
<comment type="caution">
    <text evidence="2">The sequence shown here is derived from an EMBL/GenBank/DDBJ whole genome shotgun (WGS) entry which is preliminary data.</text>
</comment>
<organism evidence="2">
    <name type="scientific">bioreactor metagenome</name>
    <dbReference type="NCBI Taxonomy" id="1076179"/>
    <lineage>
        <taxon>unclassified sequences</taxon>
        <taxon>metagenomes</taxon>
        <taxon>ecological metagenomes</taxon>
    </lineage>
</organism>
<accession>A0A645DSZ0</accession>
<evidence type="ECO:0000256" key="1">
    <source>
        <dbReference type="SAM" id="Phobius"/>
    </source>
</evidence>
<reference evidence="2" key="1">
    <citation type="submission" date="2019-08" db="EMBL/GenBank/DDBJ databases">
        <authorList>
            <person name="Kucharzyk K."/>
            <person name="Murdoch R.W."/>
            <person name="Higgins S."/>
            <person name="Loffler F."/>
        </authorList>
    </citation>
    <scope>NUCLEOTIDE SEQUENCE</scope>
</reference>
<keyword evidence="1" id="KW-1133">Transmembrane helix</keyword>
<proteinExistence type="predicted"/>
<dbReference type="EMBL" id="VSSQ01039533">
    <property type="protein sequence ID" value="MPM92614.1"/>
    <property type="molecule type" value="Genomic_DNA"/>
</dbReference>
<name>A0A645DSZ0_9ZZZZ</name>
<sequence>MIPMAPPKKGIAKRNTADSFAFIDTAITVALTSIIGDLTSILITIMNAV</sequence>
<evidence type="ECO:0000313" key="2">
    <source>
        <dbReference type="EMBL" id="MPM92614.1"/>
    </source>
</evidence>
<feature type="transmembrane region" description="Helical" evidence="1">
    <location>
        <begin position="21"/>
        <end position="46"/>
    </location>
</feature>
<dbReference type="AlphaFoldDB" id="A0A645DSZ0"/>
<protein>
    <submittedName>
        <fullName evidence="2">Uncharacterized protein</fullName>
    </submittedName>
</protein>
<keyword evidence="1" id="KW-0812">Transmembrane</keyword>
<gene>
    <name evidence="2" type="ORF">SDC9_139749</name>
</gene>